<proteinExistence type="predicted"/>
<comment type="caution">
    <text evidence="1">The sequence shown here is derived from an EMBL/GenBank/DDBJ whole genome shotgun (WGS) entry which is preliminary data.</text>
</comment>
<sequence>MSANRASPVSDDTERQAVEELNGLINVARDAFIDPIKYKRDPITTANLNVSLPPSSTHTALIMNTIQFCLT</sequence>
<reference evidence="1 2" key="1">
    <citation type="submission" date="2022-12" db="EMBL/GenBank/DDBJ databases">
        <title>Chromosome-scale assembly of the Ensete ventricosum genome.</title>
        <authorList>
            <person name="Dussert Y."/>
            <person name="Stocks J."/>
            <person name="Wendawek A."/>
            <person name="Woldeyes F."/>
            <person name="Nichols R.A."/>
            <person name="Borrell J.S."/>
        </authorList>
    </citation>
    <scope>NUCLEOTIDE SEQUENCE [LARGE SCALE GENOMIC DNA]</scope>
    <source>
        <strain evidence="2">cv. Maze</strain>
        <tissue evidence="1">Seeds</tissue>
    </source>
</reference>
<gene>
    <name evidence="1" type="ORF">OPV22_017766</name>
</gene>
<dbReference type="Proteomes" id="UP001222027">
    <property type="component" value="Unassembled WGS sequence"/>
</dbReference>
<name>A0AAV8QTX6_ENSVE</name>
<accession>A0AAV8QTX6</accession>
<dbReference type="EMBL" id="JAQQAF010000005">
    <property type="protein sequence ID" value="KAJ8485281.1"/>
    <property type="molecule type" value="Genomic_DNA"/>
</dbReference>
<evidence type="ECO:0000313" key="2">
    <source>
        <dbReference type="Proteomes" id="UP001222027"/>
    </source>
</evidence>
<keyword evidence="2" id="KW-1185">Reference proteome</keyword>
<organism evidence="1 2">
    <name type="scientific">Ensete ventricosum</name>
    <name type="common">Abyssinian banana</name>
    <name type="synonym">Musa ensete</name>
    <dbReference type="NCBI Taxonomy" id="4639"/>
    <lineage>
        <taxon>Eukaryota</taxon>
        <taxon>Viridiplantae</taxon>
        <taxon>Streptophyta</taxon>
        <taxon>Embryophyta</taxon>
        <taxon>Tracheophyta</taxon>
        <taxon>Spermatophyta</taxon>
        <taxon>Magnoliopsida</taxon>
        <taxon>Liliopsida</taxon>
        <taxon>Zingiberales</taxon>
        <taxon>Musaceae</taxon>
        <taxon>Ensete</taxon>
    </lineage>
</organism>
<dbReference type="AlphaFoldDB" id="A0AAV8QTX6"/>
<protein>
    <submittedName>
        <fullName evidence="1">Uncharacterized protein</fullName>
    </submittedName>
</protein>
<evidence type="ECO:0000313" key="1">
    <source>
        <dbReference type="EMBL" id="KAJ8485281.1"/>
    </source>
</evidence>